<keyword evidence="2" id="KW-1185">Reference proteome</keyword>
<evidence type="ECO:0000313" key="1">
    <source>
        <dbReference type="EMBL" id="MBA8876752.1"/>
    </source>
</evidence>
<comment type="caution">
    <text evidence="1">The sequence shown here is derived from an EMBL/GenBank/DDBJ whole genome shotgun (WGS) entry which is preliminary data.</text>
</comment>
<reference evidence="1 2" key="1">
    <citation type="submission" date="2020-07" db="EMBL/GenBank/DDBJ databases">
        <title>Genomic Encyclopedia of Type Strains, Phase IV (KMG-V): Genome sequencing to study the core and pangenomes of soil and plant-associated prokaryotes.</title>
        <authorList>
            <person name="Whitman W."/>
        </authorList>
    </citation>
    <scope>NUCLEOTIDE SEQUENCE [LARGE SCALE GENOMIC DNA]</scope>
    <source>
        <strain evidence="1 2">AN3</strain>
    </source>
</reference>
<dbReference type="Proteomes" id="UP000549052">
    <property type="component" value="Unassembled WGS sequence"/>
</dbReference>
<gene>
    <name evidence="1" type="ORF">FHW16_000434</name>
</gene>
<proteinExistence type="predicted"/>
<protein>
    <submittedName>
        <fullName evidence="1">Uncharacterized protein</fullName>
    </submittedName>
</protein>
<dbReference type="EMBL" id="JACGXN010000001">
    <property type="protein sequence ID" value="MBA8876752.1"/>
    <property type="molecule type" value="Genomic_DNA"/>
</dbReference>
<evidence type="ECO:0000313" key="2">
    <source>
        <dbReference type="Proteomes" id="UP000549052"/>
    </source>
</evidence>
<name>A0A839ECT8_9HYPH</name>
<organism evidence="1 2">
    <name type="scientific">Phyllobacterium myrsinacearum</name>
    <dbReference type="NCBI Taxonomy" id="28101"/>
    <lineage>
        <taxon>Bacteria</taxon>
        <taxon>Pseudomonadati</taxon>
        <taxon>Pseudomonadota</taxon>
        <taxon>Alphaproteobacteria</taxon>
        <taxon>Hyphomicrobiales</taxon>
        <taxon>Phyllobacteriaceae</taxon>
        <taxon>Phyllobacterium</taxon>
    </lineage>
</organism>
<accession>A0A839ECT8</accession>
<dbReference type="AlphaFoldDB" id="A0A839ECT8"/>
<sequence length="65" mass="7347">MAMLVCRGASTRLDGRLSFKISDAVGSLQILHIITSSFTFRNAVKVTLNRAILKFNRKEHKKRLS</sequence>